<evidence type="ECO:0000259" key="6">
    <source>
        <dbReference type="PROSITE" id="PS51372"/>
    </source>
</evidence>
<evidence type="ECO:0000256" key="3">
    <source>
        <dbReference type="ARBA" id="ARBA00022840"/>
    </source>
</evidence>
<dbReference type="SMART" id="SM00382">
    <property type="entry name" value="AAA"/>
    <property type="match status" value="1"/>
</dbReference>
<dbReference type="Gene3D" id="3.40.50.510">
    <property type="entry name" value="Phosphotransferase system, mannose-type IIA component"/>
    <property type="match status" value="1"/>
</dbReference>
<evidence type="ECO:0000259" key="4">
    <source>
        <dbReference type="PROSITE" id="PS50045"/>
    </source>
</evidence>
<dbReference type="InterPro" id="IPR003593">
    <property type="entry name" value="AAA+_ATPase"/>
</dbReference>
<evidence type="ECO:0000259" key="5">
    <source>
        <dbReference type="PROSITE" id="PS51096"/>
    </source>
</evidence>
<keyword evidence="3" id="KW-0067">ATP-binding</keyword>
<name>A0A412FW20_9FIRM</name>
<dbReference type="PROSITE" id="PS51096">
    <property type="entry name" value="PTS_EIIA_TYPE_4"/>
    <property type="match status" value="1"/>
</dbReference>
<dbReference type="GO" id="GO:0006355">
    <property type="term" value="P:regulation of DNA-templated transcription"/>
    <property type="evidence" value="ECO:0007669"/>
    <property type="project" value="InterPro"/>
</dbReference>
<dbReference type="InterPro" id="IPR036634">
    <property type="entry name" value="PRD_sf"/>
</dbReference>
<dbReference type="PROSITE" id="PS00675">
    <property type="entry name" value="SIGMA54_INTERACT_1"/>
    <property type="match status" value="1"/>
</dbReference>
<evidence type="ECO:0000256" key="2">
    <source>
        <dbReference type="ARBA" id="ARBA00022741"/>
    </source>
</evidence>
<dbReference type="SUPFAM" id="SSF52540">
    <property type="entry name" value="P-loop containing nucleoside triphosphate hydrolases"/>
    <property type="match status" value="1"/>
</dbReference>
<dbReference type="PROSITE" id="PS50045">
    <property type="entry name" value="SIGMA54_INTERACT_4"/>
    <property type="match status" value="1"/>
</dbReference>
<dbReference type="PANTHER" id="PTHR32071:SF38">
    <property type="entry name" value="PSP OPERON TRANSCRIPTIONAL ACTIVATOR"/>
    <property type="match status" value="1"/>
</dbReference>
<proteinExistence type="predicted"/>
<dbReference type="Gene3D" id="1.10.1790.10">
    <property type="entry name" value="PRD domain"/>
    <property type="match status" value="1"/>
</dbReference>
<feature type="domain" description="PTS EIIA type-4" evidence="5">
    <location>
        <begin position="559"/>
        <end position="683"/>
    </location>
</feature>
<dbReference type="GeneID" id="83016125"/>
<evidence type="ECO:0000313" key="8">
    <source>
        <dbReference type="Proteomes" id="UP000284178"/>
    </source>
</evidence>
<dbReference type="GO" id="GO:0005524">
    <property type="term" value="F:ATP binding"/>
    <property type="evidence" value="ECO:0007669"/>
    <property type="project" value="UniProtKB-KW"/>
</dbReference>
<comment type="caution">
    <text evidence="7">The sequence shown here is derived from an EMBL/GenBank/DDBJ whole genome shotgun (WGS) entry which is preliminary data.</text>
</comment>
<gene>
    <name evidence="7" type="ORF">DWY25_12045</name>
</gene>
<dbReference type="Pfam" id="PF00874">
    <property type="entry name" value="PRD"/>
    <property type="match status" value="1"/>
</dbReference>
<dbReference type="GO" id="GO:0009401">
    <property type="term" value="P:phosphoenolpyruvate-dependent sugar phosphotransferase system"/>
    <property type="evidence" value="ECO:0007669"/>
    <property type="project" value="InterPro"/>
</dbReference>
<organism evidence="7 8">
    <name type="scientific">Holdemania filiformis</name>
    <dbReference type="NCBI Taxonomy" id="61171"/>
    <lineage>
        <taxon>Bacteria</taxon>
        <taxon>Bacillati</taxon>
        <taxon>Bacillota</taxon>
        <taxon>Erysipelotrichia</taxon>
        <taxon>Erysipelotrichales</taxon>
        <taxon>Erysipelotrichaceae</taxon>
        <taxon>Holdemania</taxon>
    </lineage>
</organism>
<dbReference type="InterPro" id="IPR025662">
    <property type="entry name" value="Sigma_54_int_dom_ATP-bd_1"/>
</dbReference>
<dbReference type="InterPro" id="IPR036662">
    <property type="entry name" value="PTS_EIIA_man-typ_sf"/>
</dbReference>
<dbReference type="InterPro" id="IPR004701">
    <property type="entry name" value="PTS_EIIA_man-typ"/>
</dbReference>
<feature type="domain" description="PRD" evidence="6">
    <location>
        <begin position="814"/>
        <end position="920"/>
    </location>
</feature>
<dbReference type="GO" id="GO:0016020">
    <property type="term" value="C:membrane"/>
    <property type="evidence" value="ECO:0007669"/>
    <property type="project" value="InterPro"/>
</dbReference>
<dbReference type="InterPro" id="IPR002078">
    <property type="entry name" value="Sigma_54_int"/>
</dbReference>
<feature type="domain" description="Sigma-54 factor interaction" evidence="4">
    <location>
        <begin position="109"/>
        <end position="343"/>
    </location>
</feature>
<dbReference type="PANTHER" id="PTHR32071">
    <property type="entry name" value="TRANSCRIPTIONAL REGULATORY PROTEIN"/>
    <property type="match status" value="1"/>
</dbReference>
<keyword evidence="1" id="KW-0808">Transferase</keyword>
<evidence type="ECO:0000313" key="7">
    <source>
        <dbReference type="EMBL" id="RGR72380.1"/>
    </source>
</evidence>
<dbReference type="AlphaFoldDB" id="A0A412FW20"/>
<dbReference type="EMBL" id="QRUP01000015">
    <property type="protein sequence ID" value="RGR72380.1"/>
    <property type="molecule type" value="Genomic_DNA"/>
</dbReference>
<dbReference type="Proteomes" id="UP000284178">
    <property type="component" value="Unassembled WGS sequence"/>
</dbReference>
<keyword evidence="8" id="KW-1185">Reference proteome</keyword>
<keyword evidence="2" id="KW-0547">Nucleotide-binding</keyword>
<reference evidence="7 8" key="1">
    <citation type="submission" date="2018-08" db="EMBL/GenBank/DDBJ databases">
        <title>A genome reference for cultivated species of the human gut microbiota.</title>
        <authorList>
            <person name="Zou Y."/>
            <person name="Xue W."/>
            <person name="Luo G."/>
        </authorList>
    </citation>
    <scope>NUCLEOTIDE SEQUENCE [LARGE SCALE GENOMIC DNA]</scope>
    <source>
        <strain evidence="7 8">AF24-29</strain>
    </source>
</reference>
<dbReference type="GO" id="GO:0016740">
    <property type="term" value="F:transferase activity"/>
    <property type="evidence" value="ECO:0007669"/>
    <property type="project" value="UniProtKB-KW"/>
</dbReference>
<accession>A0A412FW20</accession>
<evidence type="ECO:0000256" key="1">
    <source>
        <dbReference type="ARBA" id="ARBA00022679"/>
    </source>
</evidence>
<dbReference type="SUPFAM" id="SSF53062">
    <property type="entry name" value="PTS system fructose IIA component-like"/>
    <property type="match status" value="1"/>
</dbReference>
<dbReference type="RefSeq" id="WP_117895430.1">
    <property type="nucleotide sequence ID" value="NZ_CABJCV010000015.1"/>
</dbReference>
<protein>
    <submittedName>
        <fullName evidence="7">PRD domain-containing protein</fullName>
    </submittedName>
</protein>
<dbReference type="Gene3D" id="3.40.50.300">
    <property type="entry name" value="P-loop containing nucleotide triphosphate hydrolases"/>
    <property type="match status" value="1"/>
</dbReference>
<dbReference type="SUPFAM" id="SSF63520">
    <property type="entry name" value="PTS-regulatory domain, PRD"/>
    <property type="match status" value="1"/>
</dbReference>
<dbReference type="Pfam" id="PF00158">
    <property type="entry name" value="Sigma54_activat"/>
    <property type="match status" value="1"/>
</dbReference>
<dbReference type="InterPro" id="IPR027417">
    <property type="entry name" value="P-loop_NTPase"/>
</dbReference>
<sequence>MESPAKKKILDALAEATRHFAWNDLSGLSAQGLAECFGVSRNLVSQYLNEAHGEGTVIKINTRPVYFLNKAALCERTKAEDLESTYDSVEELMREAAARKEKIVSFRKLVGHQESLKQCVEQCKAAITYPGIGLPILLQGQTGTGKSYIAQLTYEYSVEKGILDKKGSFVTVNCAEYANNPELFLTNLFGYKKGSYTGAEKDKAGLLALADGGVLFLDEIHALKPECQEKIFLFMDKGIYHMVGDNETWYSAKVRLIFATTEDPQKVLLKTLLRRIPILVQVPSLVDRSLQEKRELVHEIVAQESGKIARQVVFSELAYQTLVNHAYPGNVGELGNTIRASVAKAYLRDPAADPVELHLYDLPSFLLQSGTANGELMEYDDGKMIDTRQMMKQKYFETMLYTFNKGLIEQYRNHLPMPEFIEKAYILLEGYTDYLFFNNPAGKTPKDDLTASLVENIYQITAQKYNLEKLSNSEVVTMSRFILDFASHSVSCLPLDKKYHKEIQDCIEAIQRLFPINATAIRNVARLIQDSLNIKLEGIGYLDLLIYMMYFNREMETSQIPVLIIAHGFNIASSIAEVANQLLRRKIFDAIDMPIECGVDVIIRKVSDYLKHLEGCKEVLLMVDMGSLEEIYKYTENLKNVDIGIINNVTTKLALDIGCMIMEGEGIETILEEAANRNQHRYLIVRNRQKANAILSICQSGFGTAEKIKKLLEKSLPAGQNIPVLSYEYDSIETMGSQAPVFDKYNILFVVGTMDPKIKGVEFISLEELIEQKNIEKISELLNEFMSPDEIQQFNDNLLRNFPMENLLNYLTILNPEIILGNVETIIRSIEAQLGLRITSNVKVGLYLHISCLIERLIINKTVAPYDKLDELQQKHQDFIAVIRKSFAEVERIYNVSIPLSEIGYLYEYIALGSVEKEENSVEDETGYFE</sequence>
<dbReference type="Pfam" id="PF03610">
    <property type="entry name" value="EIIA-man"/>
    <property type="match status" value="1"/>
</dbReference>
<dbReference type="PROSITE" id="PS51372">
    <property type="entry name" value="PRD_2"/>
    <property type="match status" value="1"/>
</dbReference>
<dbReference type="InterPro" id="IPR011608">
    <property type="entry name" value="PRD"/>
</dbReference>
<dbReference type="CDD" id="cd00009">
    <property type="entry name" value="AAA"/>
    <property type="match status" value="1"/>
</dbReference>